<dbReference type="SUPFAM" id="SSF49464">
    <property type="entry name" value="Carboxypeptidase regulatory domain-like"/>
    <property type="match status" value="1"/>
</dbReference>
<feature type="chain" id="PRO_5045154241" evidence="1">
    <location>
        <begin position="18"/>
        <end position="835"/>
    </location>
</feature>
<dbReference type="Pfam" id="PF18939">
    <property type="entry name" value="DUF5686"/>
    <property type="match status" value="1"/>
</dbReference>
<dbReference type="RefSeq" id="WP_348705791.1">
    <property type="nucleotide sequence ID" value="NZ_CAXIYA010000036.1"/>
</dbReference>
<dbReference type="Proteomes" id="UP001497602">
    <property type="component" value="Unassembled WGS sequence"/>
</dbReference>
<name>A0ABM9PHS5_9FLAO</name>
<evidence type="ECO:0000256" key="1">
    <source>
        <dbReference type="SAM" id="SignalP"/>
    </source>
</evidence>
<gene>
    <name evidence="2" type="ORF">T190115A13A_130031</name>
</gene>
<dbReference type="Gene3D" id="2.60.40.1120">
    <property type="entry name" value="Carboxypeptidase-like, regulatory domain"/>
    <property type="match status" value="1"/>
</dbReference>
<dbReference type="Pfam" id="PF13715">
    <property type="entry name" value="CarbopepD_reg_2"/>
    <property type="match status" value="1"/>
</dbReference>
<dbReference type="InterPro" id="IPR008969">
    <property type="entry name" value="CarboxyPept-like_regulatory"/>
</dbReference>
<evidence type="ECO:0000313" key="2">
    <source>
        <dbReference type="EMBL" id="CAL2105156.1"/>
    </source>
</evidence>
<organism evidence="2 3">
    <name type="scientific">Tenacibaculum vairaonense</name>
    <dbReference type="NCBI Taxonomy" id="3137860"/>
    <lineage>
        <taxon>Bacteria</taxon>
        <taxon>Pseudomonadati</taxon>
        <taxon>Bacteroidota</taxon>
        <taxon>Flavobacteriia</taxon>
        <taxon>Flavobacteriales</taxon>
        <taxon>Flavobacteriaceae</taxon>
        <taxon>Tenacibaculum</taxon>
    </lineage>
</organism>
<dbReference type="EMBL" id="CAXJRC010000004">
    <property type="protein sequence ID" value="CAL2105156.1"/>
    <property type="molecule type" value="Genomic_DNA"/>
</dbReference>
<sequence>MKSVLLRLMLVACTSLMGQVKVSGVVVDEDDNPIPYVNVLFANSTIGTTTNDYGEFELNSVKDQSTLSFELMGFQEKNIALKQNKSQYIKVILNEDSMNLDEVIIVKKPKKRLKKKDNPAYRILREIWKRKKRNGLDLVANYEYEKYSSRELGFGNMDSMFIKKVLRNKYDEMKGIVRQNYDNDTYYMPVELIEKVEKVYGSNSLKLIRKDMEALRETGIHQLGKYVARATNVFKEINVYKDEIPILDKTFVSPIATSGFGSYDYVLSDSIQIGKNKEYTIHFFPRQKGDLVFKGYFKVVDKNFTLSTIEMEILKEVNLNFVRDLSIHKTFELKNDSIYLPQKNIYKGEFTFLTKDKKEKSIYLVKKEAYSNYIFDKKRSRAFYENQLIQVSKNQFKKKKEYWQAKQDSSGKETLALVVKAKTSTKIKRVTGTIFTLSDGYFTPITGIQLGNLFTTTARNDIEGLRIRLGFRTFKTNDDRFRLLGFGAFGFKDNTFKYGFEARYLLTAHPRITVGAAYLNDVEQMGFTRFNEQNLIPQPDKGPKAVFVRGDNFFLSKVKKEMLRFDVEVFKNLNIGLKMARERISSADTKRFSMAFFNENRGIVEDKTTDVYSDLYVSYQPGRQVDGFGVDRILGPKLHSKILINYKKAYKNVFGGNVAYSKLSLLYNQPIHLGKFGVLDATLIMNKTFGKTPLSVLTAVASNQTYFLTPNTFALLDYYDYVADSSVETHLEHHFNGLLMNRIPLIKKLGLRSLLTFRTVYGSISEKNKRINKSSIRYAAPNKKPYYEYGIGIENIGYGNLRPLRVDFIWRSDFTNINGPISPKFGIRVGFKTSF</sequence>
<proteinExistence type="predicted"/>
<evidence type="ECO:0000313" key="3">
    <source>
        <dbReference type="Proteomes" id="UP001497602"/>
    </source>
</evidence>
<protein>
    <submittedName>
        <fullName evidence="2">CarboxypepD_reg-like domain-containing protein</fullName>
    </submittedName>
</protein>
<comment type="caution">
    <text evidence="2">The sequence shown here is derived from an EMBL/GenBank/DDBJ whole genome shotgun (WGS) entry which is preliminary data.</text>
</comment>
<reference evidence="2 3" key="1">
    <citation type="submission" date="2024-05" db="EMBL/GenBank/DDBJ databases">
        <authorList>
            <person name="Duchaud E."/>
        </authorList>
    </citation>
    <scope>NUCLEOTIDE SEQUENCE [LARGE SCALE GENOMIC DNA]</scope>
    <source>
        <strain evidence="2">Ena-SAMPLE-TAB-13-05-2024-13:56:06:370-140305</strain>
    </source>
</reference>
<feature type="signal peptide" evidence="1">
    <location>
        <begin position="1"/>
        <end position="17"/>
    </location>
</feature>
<keyword evidence="3" id="KW-1185">Reference proteome</keyword>
<dbReference type="InterPro" id="IPR043741">
    <property type="entry name" value="DUF5686"/>
</dbReference>
<keyword evidence="1" id="KW-0732">Signal</keyword>
<accession>A0ABM9PHS5</accession>